<dbReference type="InterPro" id="IPR036291">
    <property type="entry name" value="NAD(P)-bd_dom_sf"/>
</dbReference>
<proteinExistence type="predicted"/>
<evidence type="ECO:0000256" key="1">
    <source>
        <dbReference type="ARBA" id="ARBA00023027"/>
    </source>
</evidence>
<protein>
    <submittedName>
        <fullName evidence="4">NAD-dependent epimerase/dehydratase family protein</fullName>
    </submittedName>
</protein>
<dbReference type="AlphaFoldDB" id="A0A538S6C4"/>
<comment type="caution">
    <text evidence="4">The sequence shown here is derived from an EMBL/GenBank/DDBJ whole genome shotgun (WGS) entry which is preliminary data.</text>
</comment>
<dbReference type="SUPFAM" id="SSF51735">
    <property type="entry name" value="NAD(P)-binding Rossmann-fold domains"/>
    <property type="match status" value="1"/>
</dbReference>
<sequence>MAPGKAPRRALVTGAGGFIGHHLVKRLKAEGFWVRGVDIKRPDFEPSPADEFLVADLRTFDASTAAVRDVQDVYQLAADMGGIGYIAKFHARLARNNALINANMLEASRIERIERYLYTSSACVYPSFLQDREDVRPLREEDAIPANPEKGYGWEKLFAEQLTTYYHEDEGLDVRIVRFHNVYGPLGTFEGGREKAPAAICRKVAEAEDGTTIEVWGSGHQTRTFCFIDDCVDGIRRIMESGHTEPINLGTDTVITADGLVDLVCSIAGKRLEKVHNLERPQGVRGRNCDTTAFRALLNWEPRVSLADGLRETYAWIWAELAKQGRAKPPMPGMEVPEPIPMEGGPLIRVQSRPVAEGALRAELDPSLRFVGDDRTDDGRRRSPDSR</sequence>
<dbReference type="Proteomes" id="UP000316292">
    <property type="component" value="Unassembled WGS sequence"/>
</dbReference>
<keyword evidence="1" id="KW-0520">NAD</keyword>
<name>A0A538S6C4_UNCEI</name>
<feature type="domain" description="NAD-dependent epimerase/dehydratase" evidence="3">
    <location>
        <begin position="10"/>
        <end position="250"/>
    </location>
</feature>
<evidence type="ECO:0000313" key="5">
    <source>
        <dbReference type="Proteomes" id="UP000316292"/>
    </source>
</evidence>
<gene>
    <name evidence="4" type="ORF">E6K71_11465</name>
</gene>
<evidence type="ECO:0000259" key="3">
    <source>
        <dbReference type="Pfam" id="PF01370"/>
    </source>
</evidence>
<dbReference type="EMBL" id="VBOR01000141">
    <property type="protein sequence ID" value="TMQ46876.1"/>
    <property type="molecule type" value="Genomic_DNA"/>
</dbReference>
<feature type="region of interest" description="Disordered" evidence="2">
    <location>
        <begin position="368"/>
        <end position="387"/>
    </location>
</feature>
<dbReference type="Pfam" id="PF01370">
    <property type="entry name" value="Epimerase"/>
    <property type="match status" value="1"/>
</dbReference>
<evidence type="ECO:0000313" key="4">
    <source>
        <dbReference type="EMBL" id="TMQ46876.1"/>
    </source>
</evidence>
<evidence type="ECO:0000256" key="2">
    <source>
        <dbReference type="SAM" id="MobiDB-lite"/>
    </source>
</evidence>
<reference evidence="4 5" key="1">
    <citation type="journal article" date="2019" name="Nat. Microbiol.">
        <title>Mediterranean grassland soil C-N compound turnover is dependent on rainfall and depth, and is mediated by genomically divergent microorganisms.</title>
        <authorList>
            <person name="Diamond S."/>
            <person name="Andeer P.F."/>
            <person name="Li Z."/>
            <person name="Crits-Christoph A."/>
            <person name="Burstein D."/>
            <person name="Anantharaman K."/>
            <person name="Lane K.R."/>
            <person name="Thomas B.C."/>
            <person name="Pan C."/>
            <person name="Northen T.R."/>
            <person name="Banfield J.F."/>
        </authorList>
    </citation>
    <scope>NUCLEOTIDE SEQUENCE [LARGE SCALE GENOMIC DNA]</scope>
    <source>
        <strain evidence="4">WS_1</strain>
    </source>
</reference>
<dbReference type="PANTHER" id="PTHR43574">
    <property type="entry name" value="EPIMERASE-RELATED"/>
    <property type="match status" value="1"/>
</dbReference>
<dbReference type="Gene3D" id="3.40.50.720">
    <property type="entry name" value="NAD(P)-binding Rossmann-like Domain"/>
    <property type="match status" value="1"/>
</dbReference>
<dbReference type="InterPro" id="IPR001509">
    <property type="entry name" value="Epimerase_deHydtase"/>
</dbReference>
<organism evidence="4 5">
    <name type="scientific">Eiseniibacteriota bacterium</name>
    <dbReference type="NCBI Taxonomy" id="2212470"/>
    <lineage>
        <taxon>Bacteria</taxon>
        <taxon>Candidatus Eiseniibacteriota</taxon>
    </lineage>
</organism>
<accession>A0A538S6C4</accession>
<dbReference type="Gene3D" id="3.90.25.10">
    <property type="entry name" value="UDP-galactose 4-epimerase, domain 1"/>
    <property type="match status" value="1"/>
</dbReference>